<feature type="compositionally biased region" description="Acidic residues" evidence="1">
    <location>
        <begin position="143"/>
        <end position="158"/>
    </location>
</feature>
<sequence>MNNRATLGLAVGAGYLLGRTKKLKLAFAVGTMVAGKKMQLSPKMVMDLVRTQLDKNPQFKEIGGQLRQDFRGVGKAATGAILERQMEGLATKLHSSTEGVRDRIAGVAPDTDDVEQAADKATGGLSGKATKAASKKRDTAGSQEDDSAQDSGDDGADDAEAKDSGRQAPRKRTPAKKSAPSGERKAAPRKRTQSGQAAKKTASTARKSTGAARRAPRGGAKGERGNG</sequence>
<evidence type="ECO:0000256" key="1">
    <source>
        <dbReference type="SAM" id="MobiDB-lite"/>
    </source>
</evidence>
<dbReference type="KEGG" id="stac:ABII15_30560"/>
<feature type="region of interest" description="Disordered" evidence="1">
    <location>
        <begin position="106"/>
        <end position="227"/>
    </location>
</feature>
<evidence type="ECO:0000313" key="2">
    <source>
        <dbReference type="EMBL" id="XCJ74045.1"/>
    </source>
</evidence>
<protein>
    <submittedName>
        <fullName evidence="2">DNA primase</fullName>
    </submittedName>
</protein>
<dbReference type="RefSeq" id="WP_353945493.1">
    <property type="nucleotide sequence ID" value="NZ_CP159534.1"/>
</dbReference>
<dbReference type="EMBL" id="CP159534">
    <property type="protein sequence ID" value="XCJ74045.1"/>
    <property type="molecule type" value="Genomic_DNA"/>
</dbReference>
<proteinExistence type="predicted"/>
<gene>
    <name evidence="2" type="ORF">ABII15_30560</name>
</gene>
<accession>A0AAU8J265</accession>
<organism evidence="2">
    <name type="scientific">Streptomyces tabacisoli</name>
    <dbReference type="NCBI Taxonomy" id="3156398"/>
    <lineage>
        <taxon>Bacteria</taxon>
        <taxon>Bacillati</taxon>
        <taxon>Actinomycetota</taxon>
        <taxon>Actinomycetes</taxon>
        <taxon>Kitasatosporales</taxon>
        <taxon>Streptomycetaceae</taxon>
        <taxon>Streptomyces</taxon>
    </lineage>
</organism>
<feature type="compositionally biased region" description="Low complexity" evidence="1">
    <location>
        <begin position="197"/>
        <end position="213"/>
    </location>
</feature>
<dbReference type="AlphaFoldDB" id="A0AAU8J265"/>
<name>A0AAU8J265_9ACTN</name>
<reference evidence="2" key="1">
    <citation type="submission" date="2024-06" db="EMBL/GenBank/DDBJ databases">
        <title>Streptomyces sp. strain HUAS MG91 genome sequences.</title>
        <authorList>
            <person name="Mo P."/>
        </authorList>
    </citation>
    <scope>NUCLEOTIDE SEQUENCE</scope>
    <source>
        <strain evidence="2">HUAS MG91</strain>
    </source>
</reference>